<dbReference type="GO" id="GO:0000978">
    <property type="term" value="F:RNA polymerase II cis-regulatory region sequence-specific DNA binding"/>
    <property type="evidence" value="ECO:0007669"/>
    <property type="project" value="TreeGrafter"/>
</dbReference>
<dbReference type="OrthoDB" id="2307332at2759"/>
<evidence type="ECO:0000256" key="6">
    <source>
        <dbReference type="ARBA" id="ARBA00023159"/>
    </source>
</evidence>
<evidence type="ECO:0000256" key="2">
    <source>
        <dbReference type="ARBA" id="ARBA00006569"/>
    </source>
</evidence>
<evidence type="ECO:0000259" key="14">
    <source>
        <dbReference type="PROSITE" id="PS50118"/>
    </source>
</evidence>
<comment type="subunit">
    <text evidence="10">Binds to the beta-catenin homolog arm or to gro.</text>
</comment>
<dbReference type="GO" id="GO:0045892">
    <property type="term" value="P:negative regulation of DNA-templated transcription"/>
    <property type="evidence" value="ECO:0007669"/>
    <property type="project" value="UniProtKB-ARBA"/>
</dbReference>
<evidence type="ECO:0000256" key="10">
    <source>
        <dbReference type="ARBA" id="ARBA00061799"/>
    </source>
</evidence>
<dbReference type="SMART" id="SM00398">
    <property type="entry name" value="HMG"/>
    <property type="match status" value="1"/>
</dbReference>
<dbReference type="GO" id="GO:0007435">
    <property type="term" value="P:salivary gland morphogenesis"/>
    <property type="evidence" value="ECO:0007669"/>
    <property type="project" value="UniProtKB-ARBA"/>
</dbReference>
<evidence type="ECO:0000256" key="5">
    <source>
        <dbReference type="ARBA" id="ARBA00023125"/>
    </source>
</evidence>
<feature type="domain" description="HMG box" evidence="14">
    <location>
        <begin position="176"/>
        <end position="244"/>
    </location>
</feature>
<keyword evidence="8 12" id="KW-0539">Nucleus</keyword>
<dbReference type="InterPro" id="IPR024940">
    <property type="entry name" value="TCF/LEF"/>
</dbReference>
<keyword evidence="3" id="KW-0879">Wnt signaling pathway</keyword>
<proteinExistence type="inferred from homology"/>
<dbReference type="CDD" id="cd21996">
    <property type="entry name" value="HMG-box_TCF7-like"/>
    <property type="match status" value="1"/>
</dbReference>
<evidence type="ECO:0000256" key="12">
    <source>
        <dbReference type="PROSITE-ProRule" id="PRU00267"/>
    </source>
</evidence>
<dbReference type="GO" id="GO:0060070">
    <property type="term" value="P:canonical Wnt signaling pathway"/>
    <property type="evidence" value="ECO:0007669"/>
    <property type="project" value="TreeGrafter"/>
</dbReference>
<evidence type="ECO:0000313" key="15">
    <source>
        <dbReference type="EMBL" id="CAD7279672.1"/>
    </source>
</evidence>
<evidence type="ECO:0000256" key="9">
    <source>
        <dbReference type="ARBA" id="ARBA00053480"/>
    </source>
</evidence>
<evidence type="ECO:0000256" key="1">
    <source>
        <dbReference type="ARBA" id="ARBA00004123"/>
    </source>
</evidence>
<protein>
    <recommendedName>
        <fullName evidence="11">dTCF</fullName>
    </recommendedName>
</protein>
<dbReference type="GO" id="GO:0000981">
    <property type="term" value="F:DNA-binding transcription factor activity, RNA polymerase II-specific"/>
    <property type="evidence" value="ECO:0007669"/>
    <property type="project" value="TreeGrafter"/>
</dbReference>
<dbReference type="GO" id="GO:0019900">
    <property type="term" value="F:kinase binding"/>
    <property type="evidence" value="ECO:0007669"/>
    <property type="project" value="UniProtKB-ARBA"/>
</dbReference>
<reference evidence="15" key="1">
    <citation type="submission" date="2020-11" db="EMBL/GenBank/DDBJ databases">
        <authorList>
            <person name="Tran Van P."/>
        </authorList>
    </citation>
    <scope>NUCLEOTIDE SEQUENCE</scope>
</reference>
<keyword evidence="16" id="KW-1185">Reference proteome</keyword>
<keyword evidence="5 12" id="KW-0238">DNA-binding</keyword>
<dbReference type="PANTHER" id="PTHR10373:SF38">
    <property type="entry name" value="PROTEIN PANGOLIN, ISOFORM J"/>
    <property type="match status" value="1"/>
</dbReference>
<dbReference type="EMBL" id="CAJPEX010001738">
    <property type="protein sequence ID" value="CAG0919824.1"/>
    <property type="molecule type" value="Genomic_DNA"/>
</dbReference>
<dbReference type="PROSITE" id="PS50118">
    <property type="entry name" value="HMG_BOX_2"/>
    <property type="match status" value="1"/>
</dbReference>
<dbReference type="GO" id="GO:0035277">
    <property type="term" value="P:spiracle morphogenesis, open tracheal system"/>
    <property type="evidence" value="ECO:0007669"/>
    <property type="project" value="UniProtKB-ARBA"/>
</dbReference>
<keyword evidence="6" id="KW-0010">Activator</keyword>
<feature type="compositionally biased region" description="Low complexity" evidence="13">
    <location>
        <begin position="144"/>
        <end position="166"/>
    </location>
</feature>
<dbReference type="GO" id="GO:0000785">
    <property type="term" value="C:chromatin"/>
    <property type="evidence" value="ECO:0007669"/>
    <property type="project" value="TreeGrafter"/>
</dbReference>
<dbReference type="InterPro" id="IPR036910">
    <property type="entry name" value="HMG_box_dom_sf"/>
</dbReference>
<dbReference type="Proteomes" id="UP000678499">
    <property type="component" value="Unassembled WGS sequence"/>
</dbReference>
<keyword evidence="7" id="KW-0804">Transcription</keyword>
<dbReference type="GO" id="GO:0001222">
    <property type="term" value="F:transcription corepressor binding"/>
    <property type="evidence" value="ECO:0007669"/>
    <property type="project" value="UniProtKB-ARBA"/>
</dbReference>
<dbReference type="GO" id="GO:1990907">
    <property type="term" value="C:beta-catenin-TCF complex"/>
    <property type="evidence" value="ECO:0007669"/>
    <property type="project" value="TreeGrafter"/>
</dbReference>
<dbReference type="InterPro" id="IPR009071">
    <property type="entry name" value="HMG_box_dom"/>
</dbReference>
<comment type="subcellular location">
    <subcellularLocation>
        <location evidence="1">Nucleus</location>
    </subcellularLocation>
</comment>
<evidence type="ECO:0000256" key="4">
    <source>
        <dbReference type="ARBA" id="ARBA00023015"/>
    </source>
</evidence>
<dbReference type="SUPFAM" id="SSF47095">
    <property type="entry name" value="HMG-box"/>
    <property type="match status" value="1"/>
</dbReference>
<organism evidence="15">
    <name type="scientific">Notodromas monacha</name>
    <dbReference type="NCBI Taxonomy" id="399045"/>
    <lineage>
        <taxon>Eukaryota</taxon>
        <taxon>Metazoa</taxon>
        <taxon>Ecdysozoa</taxon>
        <taxon>Arthropoda</taxon>
        <taxon>Crustacea</taxon>
        <taxon>Oligostraca</taxon>
        <taxon>Ostracoda</taxon>
        <taxon>Podocopa</taxon>
        <taxon>Podocopida</taxon>
        <taxon>Cypridocopina</taxon>
        <taxon>Cypridoidea</taxon>
        <taxon>Cyprididae</taxon>
        <taxon>Notodromas</taxon>
    </lineage>
</organism>
<dbReference type="EMBL" id="OA883775">
    <property type="protein sequence ID" value="CAD7279672.1"/>
    <property type="molecule type" value="Genomic_DNA"/>
</dbReference>
<comment type="function">
    <text evidence="9">Segment polarity protein. Functions together with arm to transduce the Wingless (Wg) signal in embryos and in developing adult tissues. Acts as a transcriptional activator, but in the absence of arm, it binds to gro and acts as a transcriptional repressor of wg-responsive genes.</text>
</comment>
<dbReference type="Pfam" id="PF00505">
    <property type="entry name" value="HMG_box"/>
    <property type="match status" value="1"/>
</dbReference>
<evidence type="ECO:0000313" key="16">
    <source>
        <dbReference type="Proteomes" id="UP000678499"/>
    </source>
</evidence>
<dbReference type="GO" id="GO:0010628">
    <property type="term" value="P:positive regulation of gene expression"/>
    <property type="evidence" value="ECO:0007669"/>
    <property type="project" value="UniProtKB-ARBA"/>
</dbReference>
<feature type="DNA-binding region" description="HMG box" evidence="12">
    <location>
        <begin position="176"/>
        <end position="244"/>
    </location>
</feature>
<evidence type="ECO:0000256" key="3">
    <source>
        <dbReference type="ARBA" id="ARBA00022687"/>
    </source>
</evidence>
<dbReference type="GO" id="GO:0072091">
    <property type="term" value="P:regulation of stem cell proliferation"/>
    <property type="evidence" value="ECO:0007669"/>
    <property type="project" value="UniProtKB-ARBA"/>
</dbReference>
<evidence type="ECO:0000256" key="13">
    <source>
        <dbReference type="SAM" id="MobiDB-lite"/>
    </source>
</evidence>
<evidence type="ECO:0000256" key="8">
    <source>
        <dbReference type="ARBA" id="ARBA00023242"/>
    </source>
</evidence>
<dbReference type="PANTHER" id="PTHR10373">
    <property type="entry name" value="TRANSCRIPTION FACTOR 7 FAMILY MEMBER"/>
    <property type="match status" value="1"/>
</dbReference>
<keyword evidence="4" id="KW-0805">Transcription regulation</keyword>
<name>A0A7R9GEK2_9CRUS</name>
<dbReference type="GO" id="GO:0007500">
    <property type="term" value="P:mesodermal cell fate determination"/>
    <property type="evidence" value="ECO:0007669"/>
    <property type="project" value="UniProtKB-ARBA"/>
</dbReference>
<dbReference type="Gene3D" id="1.10.30.10">
    <property type="entry name" value="High mobility group box domain"/>
    <property type="match status" value="1"/>
</dbReference>
<accession>A0A7R9GEK2</accession>
<feature type="region of interest" description="Disordered" evidence="13">
    <location>
        <begin position="76"/>
        <end position="98"/>
    </location>
</feature>
<dbReference type="FunFam" id="1.10.30.10:FF:000001">
    <property type="entry name" value="transcription factor 7 isoform X2"/>
    <property type="match status" value="1"/>
</dbReference>
<comment type="similarity">
    <text evidence="2">Belongs to the TCF/LEF family.</text>
</comment>
<evidence type="ECO:0000256" key="7">
    <source>
        <dbReference type="ARBA" id="ARBA00023163"/>
    </source>
</evidence>
<gene>
    <name evidence="15" type="ORF">NMOB1V02_LOCUS7340</name>
</gene>
<evidence type="ECO:0000256" key="11">
    <source>
        <dbReference type="ARBA" id="ARBA00080285"/>
    </source>
</evidence>
<sequence length="310" mass="33363">MMVIIMHQFLSMSVCVREGGTTRAVFSTLALTQSVVYFGRVLEWMANPGMYPMASSGVGGLRAYFPTHMTAAAAGSSGLSRLGTPPGSGLTSPVGGASTKHLLKSEDGLISSHLPHASHMTSHHLPHASPGSGGGGSGTTAVRSLSHGHTSQSSTSSSSCSNQSSSDRNKPNKPHIKKPLNAFMLYMKEMRAKVVAECTLKESAAINQILGRRWHALSREEQAKYYDMARKERELHLQLYPGWTARESYAAKAIKKKKKKDKSLDGGRGVVTGGRVVADVREEGTMRDVVRRRRVGDAVGGQRGCSWLVN</sequence>
<feature type="region of interest" description="Disordered" evidence="13">
    <location>
        <begin position="119"/>
        <end position="176"/>
    </location>
</feature>
<dbReference type="AlphaFoldDB" id="A0A7R9GEK2"/>